<feature type="region of interest" description="Disordered" evidence="1">
    <location>
        <begin position="28"/>
        <end position="77"/>
    </location>
</feature>
<evidence type="ECO:0000256" key="1">
    <source>
        <dbReference type="SAM" id="MobiDB-lite"/>
    </source>
</evidence>
<accession>A0AAD1TLR4</accession>
<gene>
    <name evidence="2" type="ORF">PECUL_23A037722</name>
</gene>
<evidence type="ECO:0000313" key="3">
    <source>
        <dbReference type="Proteomes" id="UP001295444"/>
    </source>
</evidence>
<keyword evidence="3" id="KW-1185">Reference proteome</keyword>
<organism evidence="2 3">
    <name type="scientific">Pelobates cultripes</name>
    <name type="common">Western spadefoot toad</name>
    <dbReference type="NCBI Taxonomy" id="61616"/>
    <lineage>
        <taxon>Eukaryota</taxon>
        <taxon>Metazoa</taxon>
        <taxon>Chordata</taxon>
        <taxon>Craniata</taxon>
        <taxon>Vertebrata</taxon>
        <taxon>Euteleostomi</taxon>
        <taxon>Amphibia</taxon>
        <taxon>Batrachia</taxon>
        <taxon>Anura</taxon>
        <taxon>Pelobatoidea</taxon>
        <taxon>Pelobatidae</taxon>
        <taxon>Pelobates</taxon>
    </lineage>
</organism>
<dbReference type="AlphaFoldDB" id="A0AAD1TLR4"/>
<dbReference type="Proteomes" id="UP001295444">
    <property type="component" value="Chromosome 13"/>
</dbReference>
<sequence>MTPTTQSEGLSATIRSYLHTPGLLASHHKASNMAPSSPGSTVSEDSLLSAAGSRDKGNPTPDWYALFTSLPKKKTSN</sequence>
<feature type="compositionally biased region" description="Polar residues" evidence="1">
    <location>
        <begin position="33"/>
        <end position="46"/>
    </location>
</feature>
<dbReference type="EMBL" id="OW240924">
    <property type="protein sequence ID" value="CAH2327788.1"/>
    <property type="molecule type" value="Genomic_DNA"/>
</dbReference>
<name>A0AAD1TLR4_PELCU</name>
<proteinExistence type="predicted"/>
<protein>
    <submittedName>
        <fullName evidence="2">Uncharacterized protein</fullName>
    </submittedName>
</protein>
<evidence type="ECO:0000313" key="2">
    <source>
        <dbReference type="EMBL" id="CAH2327788.1"/>
    </source>
</evidence>
<reference evidence="2" key="1">
    <citation type="submission" date="2022-03" db="EMBL/GenBank/DDBJ databases">
        <authorList>
            <person name="Alioto T."/>
            <person name="Alioto T."/>
            <person name="Gomez Garrido J."/>
        </authorList>
    </citation>
    <scope>NUCLEOTIDE SEQUENCE</scope>
</reference>